<accession>A0A5P9P679</accession>
<evidence type="ECO:0000313" key="2">
    <source>
        <dbReference type="Proteomes" id="UP000326170"/>
    </source>
</evidence>
<dbReference type="Proteomes" id="UP000326170">
    <property type="component" value="Chromosome"/>
</dbReference>
<evidence type="ECO:0000313" key="1">
    <source>
        <dbReference type="EMBL" id="QFU83300.1"/>
    </source>
</evidence>
<gene>
    <name evidence="1" type="ORF">GCU68_12525</name>
</gene>
<proteinExistence type="predicted"/>
<dbReference type="AlphaFoldDB" id="A0A5P9P679"/>
<dbReference type="KEGG" id="nas:GCU68_12525"/>
<keyword evidence="2" id="KW-1185">Reference proteome</keyword>
<dbReference type="OrthoDB" id="298800at2157"/>
<dbReference type="EMBL" id="CP045488">
    <property type="protein sequence ID" value="QFU83300.1"/>
    <property type="molecule type" value="Genomic_DNA"/>
</dbReference>
<dbReference type="RefSeq" id="WP_152942084.1">
    <property type="nucleotide sequence ID" value="NZ_CP045488.1"/>
</dbReference>
<reference evidence="1 2" key="1">
    <citation type="journal article" date="2007" name="Int. J. Syst. Evol. Microbiol.">
        <title>Natronorubrum sulfidifaciens sp. nov., an extremely haloalkaliphilic archaeon isolated from Aiding salt lake in Xin-Jiang, China.</title>
        <authorList>
            <person name="Cui H.L."/>
            <person name="Tohty D."/>
            <person name="Liu H.C."/>
            <person name="Liu S.J."/>
            <person name="Oren A."/>
            <person name="Zhou P.J."/>
        </authorList>
    </citation>
    <scope>NUCLEOTIDE SEQUENCE [LARGE SCALE GENOMIC DNA]</scope>
    <source>
        <strain evidence="1 2">7-3</strain>
    </source>
</reference>
<protein>
    <submittedName>
        <fullName evidence="1">Uncharacterized protein</fullName>
    </submittedName>
</protein>
<name>A0A5P9P679_9EURY</name>
<dbReference type="GeneID" id="42301883"/>
<sequence>MSDSSHPAEPVVGVHVHFGMTGTVPLRLADLFFTADGLLVVEYGTITPVVGLLTGTPQQEAVSFARTYREGGLEAVRAAATRTIDVAYDDIERVVCYDGQSIAREKIAIHVASGPPYAYRIHAPIDLEGVVDGLASFVPTASLSVERRSGIGFDPRESFGRFRHHR</sequence>
<organism evidence="1 2">
    <name type="scientific">Natronorubrum aibiense</name>
    <dbReference type="NCBI Taxonomy" id="348826"/>
    <lineage>
        <taxon>Archaea</taxon>
        <taxon>Methanobacteriati</taxon>
        <taxon>Methanobacteriota</taxon>
        <taxon>Stenosarchaea group</taxon>
        <taxon>Halobacteria</taxon>
        <taxon>Halobacteriales</taxon>
        <taxon>Natrialbaceae</taxon>
        <taxon>Natronorubrum</taxon>
    </lineage>
</organism>